<dbReference type="GO" id="GO:0008270">
    <property type="term" value="F:zinc ion binding"/>
    <property type="evidence" value="ECO:0007669"/>
    <property type="project" value="UniProtKB-KW"/>
</dbReference>
<evidence type="ECO:0000256" key="10">
    <source>
        <dbReference type="PROSITE-ProRule" id="PRU00027"/>
    </source>
</evidence>
<accession>A0AAE1K7H8</accession>
<feature type="domain" description="BED-type" evidence="12">
    <location>
        <begin position="27"/>
        <end position="95"/>
    </location>
</feature>
<dbReference type="GO" id="GO:0003677">
    <property type="term" value="F:DNA binding"/>
    <property type="evidence" value="ECO:0007669"/>
    <property type="project" value="UniProtKB-KW"/>
</dbReference>
<dbReference type="SMART" id="SM00614">
    <property type="entry name" value="ZnF_BED"/>
    <property type="match status" value="1"/>
</dbReference>
<evidence type="ECO:0000259" key="12">
    <source>
        <dbReference type="PROSITE" id="PS50808"/>
    </source>
</evidence>
<dbReference type="GO" id="GO:0005634">
    <property type="term" value="C:nucleus"/>
    <property type="evidence" value="ECO:0007669"/>
    <property type="project" value="UniProtKB-SubCell"/>
</dbReference>
<dbReference type="PANTHER" id="PTHR46481">
    <property type="entry name" value="ZINC FINGER BED DOMAIN-CONTAINING PROTEIN 4"/>
    <property type="match status" value="1"/>
</dbReference>
<evidence type="ECO:0000256" key="3">
    <source>
        <dbReference type="ARBA" id="ARBA00022723"/>
    </source>
</evidence>
<evidence type="ECO:0000256" key="4">
    <source>
        <dbReference type="ARBA" id="ARBA00022771"/>
    </source>
</evidence>
<evidence type="ECO:0000256" key="8">
    <source>
        <dbReference type="ARBA" id="ARBA00023163"/>
    </source>
</evidence>
<dbReference type="InterPro" id="IPR012337">
    <property type="entry name" value="RNaseH-like_sf"/>
</dbReference>
<dbReference type="Proteomes" id="UP001293593">
    <property type="component" value="Unassembled WGS sequence"/>
</dbReference>
<keyword evidence="14" id="KW-1185">Reference proteome</keyword>
<evidence type="ECO:0000256" key="9">
    <source>
        <dbReference type="ARBA" id="ARBA00023242"/>
    </source>
</evidence>
<comment type="subcellular location">
    <subcellularLocation>
        <location evidence="1">Nucleus</location>
    </subcellularLocation>
</comment>
<dbReference type="InterPro" id="IPR003656">
    <property type="entry name" value="Znf_BED"/>
</dbReference>
<keyword evidence="5" id="KW-0862">Zinc</keyword>
<protein>
    <recommendedName>
        <fullName evidence="12">BED-type domain-containing protein</fullName>
    </recommendedName>
</protein>
<dbReference type="SUPFAM" id="SSF53098">
    <property type="entry name" value="Ribonuclease H-like"/>
    <property type="match status" value="1"/>
</dbReference>
<evidence type="ECO:0000256" key="1">
    <source>
        <dbReference type="ARBA" id="ARBA00004123"/>
    </source>
</evidence>
<dbReference type="EMBL" id="JAWXYG010000007">
    <property type="protein sequence ID" value="KAK4267574.1"/>
    <property type="molecule type" value="Genomic_DNA"/>
</dbReference>
<dbReference type="PANTHER" id="PTHR46481:SF10">
    <property type="entry name" value="ZINC FINGER BED DOMAIN-CONTAINING PROTEIN 39"/>
    <property type="match status" value="1"/>
</dbReference>
<keyword evidence="4 10" id="KW-0863">Zinc-finger</keyword>
<dbReference type="InterPro" id="IPR008906">
    <property type="entry name" value="HATC_C_dom"/>
</dbReference>
<keyword evidence="7" id="KW-0238">DNA-binding</keyword>
<evidence type="ECO:0000313" key="13">
    <source>
        <dbReference type="EMBL" id="KAK4267574.1"/>
    </source>
</evidence>
<organism evidence="13 14">
    <name type="scientific">Acacia crassicarpa</name>
    <name type="common">northern wattle</name>
    <dbReference type="NCBI Taxonomy" id="499986"/>
    <lineage>
        <taxon>Eukaryota</taxon>
        <taxon>Viridiplantae</taxon>
        <taxon>Streptophyta</taxon>
        <taxon>Embryophyta</taxon>
        <taxon>Tracheophyta</taxon>
        <taxon>Spermatophyta</taxon>
        <taxon>Magnoliopsida</taxon>
        <taxon>eudicotyledons</taxon>
        <taxon>Gunneridae</taxon>
        <taxon>Pentapetalae</taxon>
        <taxon>rosids</taxon>
        <taxon>fabids</taxon>
        <taxon>Fabales</taxon>
        <taxon>Fabaceae</taxon>
        <taxon>Caesalpinioideae</taxon>
        <taxon>mimosoid clade</taxon>
        <taxon>Acacieae</taxon>
        <taxon>Acacia</taxon>
    </lineage>
</organism>
<dbReference type="Pfam" id="PF05699">
    <property type="entry name" value="Dimer_Tnp_hAT"/>
    <property type="match status" value="1"/>
</dbReference>
<feature type="region of interest" description="Disordered" evidence="11">
    <location>
        <begin position="1"/>
        <end position="29"/>
    </location>
</feature>
<name>A0AAE1K7H8_9FABA</name>
<dbReference type="InterPro" id="IPR025525">
    <property type="entry name" value="hAT-like_transposase_RNase-H"/>
</dbReference>
<keyword evidence="9" id="KW-0539">Nucleus</keyword>
<evidence type="ECO:0000256" key="11">
    <source>
        <dbReference type="SAM" id="MobiDB-lite"/>
    </source>
</evidence>
<keyword evidence="8" id="KW-0804">Transcription</keyword>
<proteinExistence type="predicted"/>
<evidence type="ECO:0000256" key="2">
    <source>
        <dbReference type="ARBA" id="ARBA00011738"/>
    </source>
</evidence>
<comment type="subunit">
    <text evidence="2">Homodimer.</text>
</comment>
<keyword evidence="6" id="KW-0805">Transcription regulation</keyword>
<dbReference type="PROSITE" id="PS50808">
    <property type="entry name" value="ZF_BED"/>
    <property type="match status" value="1"/>
</dbReference>
<evidence type="ECO:0000256" key="6">
    <source>
        <dbReference type="ARBA" id="ARBA00023015"/>
    </source>
</evidence>
<sequence>METDSVLTPIEDNEQPAPETSPGKRRRKKSMVWEHFTVETVGAGCARAYCKQCKKSFAYINGSKVAGTSHLKRHIALGICPVSRQNNHQSLYSKTGGSGDIADPPRKRSRATTTGFAGMSFDHGGSNHDITKMIILHDYPLHIVEHQGFIDFVHSLQPHFNVPSLNSVQEDCVGIYLREKKNLLNLIDGIPGRVNLTIDFWTSSQTVGYIFLRGHFIDADWNVHRPILSVIMVPSPDSDDSICQSILNCLTDWHLEVRLFTLALDQSFSNETLIGSLRGLLSVKNPVILNGQLLSCNCYARVLSRLALHALWAMRETIDKVRECVKYVKTSESHEEKFLELKQRLQVPSMKDLVIDDKTKWDTTYLMLVAACELKEVFACFDTSDPDFRMTLSMGEWKQIETLCTYLKYLFDAANILTTLPLPTANLFFHEVSKLQLELTHAAISQDPFLNNLIKPLQEKFDQYWRESCLILAVALAMDPRYKLKEVKFTFARIFGENSEPWIGIVEDGLHELFLEYIVQVLPFTSSNGDEGNEVMISIDSCQDQSFDEALLDAENGLSDFDIYISDFTCNQQMKTELEQYLEDPLLPSADEFDILSWWRLNRLKYPTLSKMASDILSIPVSTLSADSVFDTKLRNLNCYRSSLGSTTLEALICAKDWFQYESLPIDVSNALVKMP</sequence>
<dbReference type="InterPro" id="IPR052035">
    <property type="entry name" value="ZnF_BED_domain_contain"/>
</dbReference>
<keyword evidence="3" id="KW-0479">Metal-binding</keyword>
<dbReference type="GO" id="GO:0009791">
    <property type="term" value="P:post-embryonic development"/>
    <property type="evidence" value="ECO:0007669"/>
    <property type="project" value="UniProtKB-ARBA"/>
</dbReference>
<dbReference type="Pfam" id="PF14372">
    <property type="entry name" value="hAT-like_RNase-H"/>
    <property type="match status" value="1"/>
</dbReference>
<dbReference type="InterPro" id="IPR036236">
    <property type="entry name" value="Znf_C2H2_sf"/>
</dbReference>
<evidence type="ECO:0000313" key="14">
    <source>
        <dbReference type="Proteomes" id="UP001293593"/>
    </source>
</evidence>
<dbReference type="SUPFAM" id="SSF57667">
    <property type="entry name" value="beta-beta-alpha zinc fingers"/>
    <property type="match status" value="1"/>
</dbReference>
<reference evidence="13" key="1">
    <citation type="submission" date="2023-10" db="EMBL/GenBank/DDBJ databases">
        <title>Chromosome-level genome of the transformable northern wattle, Acacia crassicarpa.</title>
        <authorList>
            <person name="Massaro I."/>
            <person name="Sinha N.R."/>
            <person name="Poethig S."/>
            <person name="Leichty A.R."/>
        </authorList>
    </citation>
    <scope>NUCLEOTIDE SEQUENCE</scope>
    <source>
        <strain evidence="13">Acra3RX</strain>
        <tissue evidence="13">Leaf</tissue>
    </source>
</reference>
<dbReference type="GO" id="GO:0046983">
    <property type="term" value="F:protein dimerization activity"/>
    <property type="evidence" value="ECO:0007669"/>
    <property type="project" value="InterPro"/>
</dbReference>
<evidence type="ECO:0000256" key="7">
    <source>
        <dbReference type="ARBA" id="ARBA00023125"/>
    </source>
</evidence>
<dbReference type="AlphaFoldDB" id="A0AAE1K7H8"/>
<evidence type="ECO:0000256" key="5">
    <source>
        <dbReference type="ARBA" id="ARBA00022833"/>
    </source>
</evidence>
<gene>
    <name evidence="13" type="ORF">QN277_024336</name>
</gene>
<comment type="caution">
    <text evidence="13">The sequence shown here is derived from an EMBL/GenBank/DDBJ whole genome shotgun (WGS) entry which is preliminary data.</text>
</comment>